<name>A0ABT2QN42_9STAP</name>
<evidence type="ECO:0000256" key="3">
    <source>
        <dbReference type="ARBA" id="ARBA00022729"/>
    </source>
</evidence>
<feature type="signal peptide" evidence="4">
    <location>
        <begin position="1"/>
        <end position="24"/>
    </location>
</feature>
<feature type="chain" id="PRO_5046074732" evidence="4">
    <location>
        <begin position="25"/>
        <end position="493"/>
    </location>
</feature>
<dbReference type="Gene3D" id="3.40.190.10">
    <property type="entry name" value="Periplasmic binding protein-like II"/>
    <property type="match status" value="1"/>
</dbReference>
<organism evidence="6 7">
    <name type="scientific">Staphylococcus marylandisciuri</name>
    <dbReference type="NCBI Taxonomy" id="2981529"/>
    <lineage>
        <taxon>Bacteria</taxon>
        <taxon>Bacillati</taxon>
        <taxon>Bacillota</taxon>
        <taxon>Bacilli</taxon>
        <taxon>Bacillales</taxon>
        <taxon>Staphylococcaceae</taxon>
        <taxon>Staphylococcus</taxon>
    </lineage>
</organism>
<keyword evidence="2" id="KW-0813">Transport</keyword>
<dbReference type="InterPro" id="IPR039424">
    <property type="entry name" value="SBP_5"/>
</dbReference>
<reference evidence="6 7" key="1">
    <citation type="journal article" date="2023" name="Int. J. Syst. Evol. Microbiol.">
        <title>Streptococcus sciuri sp. nov., Staphylococcus marylandisciuri sp. nov. and Staphylococcus americanisciuri sp. nov., isolated from faeces of eastern grey squirrel (Sciurus carolinensis).</title>
        <authorList>
            <person name="Volokhov D.V."/>
            <person name="Zagorodnyaya T.A."/>
            <person name="Furtak V.A."/>
            <person name="Nattanmai G."/>
            <person name="Randall L."/>
            <person name="Jose S."/>
            <person name="Gao Y."/>
            <person name="Eisenberg T."/>
            <person name="Delmonte P."/>
            <person name="Blom J."/>
            <person name="Mitchell K.K."/>
        </authorList>
    </citation>
    <scope>NUCLEOTIDE SEQUENCE [LARGE SCALE GENOMIC DNA]</scope>
    <source>
        <strain evidence="6 7">SQ8-PEA</strain>
    </source>
</reference>
<dbReference type="EMBL" id="JAOPKZ010000002">
    <property type="protein sequence ID" value="MCU5745401.1"/>
    <property type="molecule type" value="Genomic_DNA"/>
</dbReference>
<evidence type="ECO:0000256" key="2">
    <source>
        <dbReference type="ARBA" id="ARBA00022448"/>
    </source>
</evidence>
<dbReference type="InterPro" id="IPR050035">
    <property type="entry name" value="NikA"/>
</dbReference>
<dbReference type="Pfam" id="PF00496">
    <property type="entry name" value="SBP_bac_5"/>
    <property type="match status" value="1"/>
</dbReference>
<dbReference type="PROSITE" id="PS51257">
    <property type="entry name" value="PROKAR_LIPOPROTEIN"/>
    <property type="match status" value="1"/>
</dbReference>
<dbReference type="PANTHER" id="PTHR30290:SF9">
    <property type="entry name" value="OLIGOPEPTIDE-BINDING PROTEIN APPA"/>
    <property type="match status" value="1"/>
</dbReference>
<protein>
    <submittedName>
        <fullName evidence="6">ABC transporter substrate-binding protein</fullName>
    </submittedName>
</protein>
<gene>
    <name evidence="6" type="ORF">N9R04_01530</name>
</gene>
<keyword evidence="7" id="KW-1185">Reference proteome</keyword>
<evidence type="ECO:0000313" key="7">
    <source>
        <dbReference type="Proteomes" id="UP001209553"/>
    </source>
</evidence>
<keyword evidence="3 4" id="KW-0732">Signal</keyword>
<dbReference type="CDD" id="cd08490">
    <property type="entry name" value="PBP2_NikA_DppA_OppA_like_3"/>
    <property type="match status" value="1"/>
</dbReference>
<feature type="domain" description="Solute-binding protein family 5" evidence="5">
    <location>
        <begin position="68"/>
        <end position="405"/>
    </location>
</feature>
<dbReference type="PIRSF" id="PIRSF002741">
    <property type="entry name" value="MppA"/>
    <property type="match status" value="1"/>
</dbReference>
<evidence type="ECO:0000256" key="4">
    <source>
        <dbReference type="SAM" id="SignalP"/>
    </source>
</evidence>
<comment type="caution">
    <text evidence="6">The sequence shown here is derived from an EMBL/GenBank/DDBJ whole genome shotgun (WGS) entry which is preliminary data.</text>
</comment>
<evidence type="ECO:0000313" key="6">
    <source>
        <dbReference type="EMBL" id="MCU5745401.1"/>
    </source>
</evidence>
<dbReference type="SUPFAM" id="SSF53850">
    <property type="entry name" value="Periplasmic binding protein-like II"/>
    <property type="match status" value="1"/>
</dbReference>
<evidence type="ECO:0000259" key="5">
    <source>
        <dbReference type="Pfam" id="PF00496"/>
    </source>
</evidence>
<evidence type="ECO:0000256" key="1">
    <source>
        <dbReference type="ARBA" id="ARBA00005695"/>
    </source>
</evidence>
<dbReference type="Gene3D" id="3.10.105.10">
    <property type="entry name" value="Dipeptide-binding Protein, Domain 3"/>
    <property type="match status" value="1"/>
</dbReference>
<sequence>MMKKLLVIVASCLLILAGCGSASKQDSKRTLSVELPLKTTSLAPYDTDVPVKIGAVESLFKATPQSTVKKELVESYSQPSAKELKLKLKKNIHFQNGKKLTGQAVKDSLEQSLKQSDLVKGSLPINHIKAHGQYVDITTKRPYPELKSELASPFAGIYDTHAASNVKNTPVGTGPYQIKQYNQSQSIHADRFKDYWKGKPKMAHVNVTYQEDGDTRTRDLKSSKADVISDVPVENVESLKNDARTKVSTVSGFRTSLLLYNHTSTKMTKPVREALDKVINRNSIAHHVYQGYATEATGPFNTNLDFIPARQPTQQDINKAKALLSHEGYSAKHPLKLNVATYNGRPELPKIAQVLQSDAKKANIDLDIRNVDDIEGYLKNKNQWDASMYSFGTIPRGDTGYFFNQAYMPHGAINKGSYHNGKIERLIQQLNTTVDVKARHHISNQIVQATNRDYANSYIAYNDNLVGMNDKVEHLKATPEDIYLIDYKVDKKS</sequence>
<proteinExistence type="inferred from homology"/>
<accession>A0ABT2QN42</accession>
<comment type="similarity">
    <text evidence="1">Belongs to the bacterial solute-binding protein 5 family.</text>
</comment>
<dbReference type="NCBIfam" id="NF045468">
    <property type="entry name" value="Opp5A_nikA"/>
    <property type="match status" value="1"/>
</dbReference>
<dbReference type="InterPro" id="IPR000914">
    <property type="entry name" value="SBP_5_dom"/>
</dbReference>
<dbReference type="Proteomes" id="UP001209553">
    <property type="component" value="Unassembled WGS sequence"/>
</dbReference>
<dbReference type="InterPro" id="IPR030678">
    <property type="entry name" value="Peptide/Ni-bd"/>
</dbReference>
<dbReference type="PANTHER" id="PTHR30290">
    <property type="entry name" value="PERIPLASMIC BINDING COMPONENT OF ABC TRANSPORTER"/>
    <property type="match status" value="1"/>
</dbReference>